<protein>
    <recommendedName>
        <fullName evidence="3">histidine kinase</fullName>
        <ecNumber evidence="3">2.7.13.3</ecNumber>
    </recommendedName>
</protein>
<dbReference type="Proteomes" id="UP000824321">
    <property type="component" value="Chromosome"/>
</dbReference>
<organism evidence="14 15">
    <name type="scientific">Qipengyuania gelatinilytica</name>
    <dbReference type="NCBI Taxonomy" id="2867231"/>
    <lineage>
        <taxon>Bacteria</taxon>
        <taxon>Pseudomonadati</taxon>
        <taxon>Pseudomonadota</taxon>
        <taxon>Alphaproteobacteria</taxon>
        <taxon>Sphingomonadales</taxon>
        <taxon>Erythrobacteraceae</taxon>
        <taxon>Qipengyuania</taxon>
    </lineage>
</organism>
<dbReference type="InterPro" id="IPR035965">
    <property type="entry name" value="PAS-like_dom_sf"/>
</dbReference>
<reference evidence="14 15" key="1">
    <citation type="submission" date="2021-08" db="EMBL/GenBank/DDBJ databases">
        <title>Comparative Genomics Analysis of the Genus Qipengyuania Reveals Extensive Genetic Diversity and Metabolic Versatility, Including the Description of Fifteen Novel Species.</title>
        <authorList>
            <person name="Liu Y."/>
        </authorList>
    </citation>
    <scope>NUCLEOTIDE SEQUENCE [LARGE SCALE GENOMIC DNA]</scope>
    <source>
        <strain evidence="14 15">1NDH1</strain>
    </source>
</reference>
<dbReference type="GO" id="GO:0016301">
    <property type="term" value="F:kinase activity"/>
    <property type="evidence" value="ECO:0007669"/>
    <property type="project" value="UniProtKB-KW"/>
</dbReference>
<dbReference type="CDD" id="cd00075">
    <property type="entry name" value="HATPase"/>
    <property type="match status" value="1"/>
</dbReference>
<dbReference type="PRINTS" id="PR00344">
    <property type="entry name" value="BCTRLSENSOR"/>
</dbReference>
<dbReference type="RefSeq" id="WP_221431712.1">
    <property type="nucleotide sequence ID" value="NZ_CP081294.1"/>
</dbReference>
<dbReference type="Gene3D" id="1.10.287.130">
    <property type="match status" value="1"/>
</dbReference>
<dbReference type="PROSITE" id="PS50112">
    <property type="entry name" value="PAS"/>
    <property type="match status" value="1"/>
</dbReference>
<sequence>MPGRDYKKHDGPLPFDGDNLFEFILEYDPNLVFVKDEESRLVYANRAFREIYSPQVRDTIIGSTTVEKFTEEEAKLFLEEDRRAMEQGHTEIVEDILDWKGEKRTLLTRKFAIQKPGGDKLLVAIATDISTLSSREKRLVRLNAQLKVYSHSIAHDLKNPMASLMAGLNIIKRDKQNTLSERSTAVLGSIMDSTMGLSGYISSMLKAAAAEARELDFAKHDINLLMEEVRFNLSAAIEAADLTLNIARMPVSVVEPNLLRQLFQNLIENAIKHAGVEKIRVTIHYEDDGENHIFFVTDNGKGIPDGRKEQIFNQFFREGQADGLGLGLTVCQRIAHLHDGFLEVRDTSSGGACFVLHIPKNLSSRGLSQASL</sequence>
<dbReference type="SUPFAM" id="SSF55874">
    <property type="entry name" value="ATPase domain of HSP90 chaperone/DNA topoisomerase II/histidine kinase"/>
    <property type="match status" value="1"/>
</dbReference>
<evidence type="ECO:0000256" key="1">
    <source>
        <dbReference type="ARBA" id="ARBA00000085"/>
    </source>
</evidence>
<evidence type="ECO:0000256" key="8">
    <source>
        <dbReference type="ARBA" id="ARBA00022840"/>
    </source>
</evidence>
<evidence type="ECO:0000313" key="15">
    <source>
        <dbReference type="Proteomes" id="UP000824321"/>
    </source>
</evidence>
<proteinExistence type="predicted"/>
<dbReference type="EC" id="2.7.13.3" evidence="3"/>
<dbReference type="PROSITE" id="PS50109">
    <property type="entry name" value="HIS_KIN"/>
    <property type="match status" value="1"/>
</dbReference>
<dbReference type="InterPro" id="IPR013656">
    <property type="entry name" value="PAS_4"/>
</dbReference>
<dbReference type="CDD" id="cd00130">
    <property type="entry name" value="PAS"/>
    <property type="match status" value="1"/>
</dbReference>
<dbReference type="InterPro" id="IPR000014">
    <property type="entry name" value="PAS"/>
</dbReference>
<evidence type="ECO:0000256" key="10">
    <source>
        <dbReference type="ARBA" id="ARBA00023012"/>
    </source>
</evidence>
<dbReference type="Pfam" id="PF08448">
    <property type="entry name" value="PAS_4"/>
    <property type="match status" value="1"/>
</dbReference>
<dbReference type="InterPro" id="IPR036097">
    <property type="entry name" value="HisK_dim/P_sf"/>
</dbReference>
<keyword evidence="10" id="KW-0902">Two-component regulatory system</keyword>
<evidence type="ECO:0000256" key="5">
    <source>
        <dbReference type="ARBA" id="ARBA00022692"/>
    </source>
</evidence>
<evidence type="ECO:0000313" key="14">
    <source>
        <dbReference type="EMBL" id="QZD95987.1"/>
    </source>
</evidence>
<dbReference type="Pfam" id="PF02518">
    <property type="entry name" value="HATPase_c"/>
    <property type="match status" value="1"/>
</dbReference>
<dbReference type="Gene3D" id="3.30.450.20">
    <property type="entry name" value="PAS domain"/>
    <property type="match status" value="1"/>
</dbReference>
<comment type="subcellular location">
    <subcellularLocation>
        <location evidence="2">Membrane</location>
        <topology evidence="2">Multi-pass membrane protein</topology>
    </subcellularLocation>
</comment>
<dbReference type="EMBL" id="CP081294">
    <property type="protein sequence ID" value="QZD95987.1"/>
    <property type="molecule type" value="Genomic_DNA"/>
</dbReference>
<name>A0ABX9A3Z0_9SPHN</name>
<comment type="catalytic activity">
    <reaction evidence="1">
        <text>ATP + protein L-histidine = ADP + protein N-phospho-L-histidine.</text>
        <dbReference type="EC" id="2.7.13.3"/>
    </reaction>
</comment>
<evidence type="ECO:0000256" key="6">
    <source>
        <dbReference type="ARBA" id="ARBA00022741"/>
    </source>
</evidence>
<dbReference type="PANTHER" id="PTHR42878">
    <property type="entry name" value="TWO-COMPONENT HISTIDINE KINASE"/>
    <property type="match status" value="1"/>
</dbReference>
<dbReference type="SUPFAM" id="SSF47384">
    <property type="entry name" value="Homodimeric domain of signal transducing histidine kinase"/>
    <property type="match status" value="1"/>
</dbReference>
<evidence type="ECO:0000256" key="4">
    <source>
        <dbReference type="ARBA" id="ARBA00022679"/>
    </source>
</evidence>
<evidence type="ECO:0000259" key="12">
    <source>
        <dbReference type="PROSITE" id="PS50109"/>
    </source>
</evidence>
<dbReference type="InterPro" id="IPR003594">
    <property type="entry name" value="HATPase_dom"/>
</dbReference>
<keyword evidence="11" id="KW-0472">Membrane</keyword>
<feature type="domain" description="PAS" evidence="13">
    <location>
        <begin position="17"/>
        <end position="88"/>
    </location>
</feature>
<evidence type="ECO:0000256" key="9">
    <source>
        <dbReference type="ARBA" id="ARBA00022989"/>
    </source>
</evidence>
<dbReference type="PANTHER" id="PTHR42878:SF7">
    <property type="entry name" value="SENSOR HISTIDINE KINASE GLRK"/>
    <property type="match status" value="1"/>
</dbReference>
<evidence type="ECO:0000256" key="7">
    <source>
        <dbReference type="ARBA" id="ARBA00022777"/>
    </source>
</evidence>
<keyword evidence="4" id="KW-0808">Transferase</keyword>
<evidence type="ECO:0000256" key="11">
    <source>
        <dbReference type="ARBA" id="ARBA00023136"/>
    </source>
</evidence>
<keyword evidence="15" id="KW-1185">Reference proteome</keyword>
<dbReference type="InterPro" id="IPR036890">
    <property type="entry name" value="HATPase_C_sf"/>
</dbReference>
<keyword evidence="5" id="KW-0812">Transmembrane</keyword>
<evidence type="ECO:0000256" key="3">
    <source>
        <dbReference type="ARBA" id="ARBA00012438"/>
    </source>
</evidence>
<keyword evidence="9" id="KW-1133">Transmembrane helix</keyword>
<accession>A0ABX9A3Z0</accession>
<gene>
    <name evidence="14" type="ORF">K3136_04570</name>
</gene>
<evidence type="ECO:0000259" key="13">
    <source>
        <dbReference type="PROSITE" id="PS50112"/>
    </source>
</evidence>
<keyword evidence="6" id="KW-0547">Nucleotide-binding</keyword>
<evidence type="ECO:0000256" key="2">
    <source>
        <dbReference type="ARBA" id="ARBA00004141"/>
    </source>
</evidence>
<dbReference type="Gene3D" id="3.30.565.10">
    <property type="entry name" value="Histidine kinase-like ATPase, C-terminal domain"/>
    <property type="match status" value="1"/>
</dbReference>
<dbReference type="InterPro" id="IPR004358">
    <property type="entry name" value="Sig_transdc_His_kin-like_C"/>
</dbReference>
<keyword evidence="8" id="KW-0067">ATP-binding</keyword>
<dbReference type="SUPFAM" id="SSF55785">
    <property type="entry name" value="PYP-like sensor domain (PAS domain)"/>
    <property type="match status" value="1"/>
</dbReference>
<dbReference type="SMART" id="SM00091">
    <property type="entry name" value="PAS"/>
    <property type="match status" value="1"/>
</dbReference>
<keyword evidence="7 14" id="KW-0418">Kinase</keyword>
<dbReference type="SMART" id="SM00387">
    <property type="entry name" value="HATPase_c"/>
    <property type="match status" value="1"/>
</dbReference>
<dbReference type="InterPro" id="IPR005467">
    <property type="entry name" value="His_kinase_dom"/>
</dbReference>
<dbReference type="InterPro" id="IPR050351">
    <property type="entry name" value="BphY/WalK/GraS-like"/>
</dbReference>
<feature type="domain" description="Histidine kinase" evidence="12">
    <location>
        <begin position="152"/>
        <end position="362"/>
    </location>
</feature>
<dbReference type="NCBIfam" id="TIGR00229">
    <property type="entry name" value="sensory_box"/>
    <property type="match status" value="1"/>
</dbReference>